<evidence type="ECO:0000256" key="2">
    <source>
        <dbReference type="ARBA" id="ARBA00022692"/>
    </source>
</evidence>
<keyword evidence="10" id="KW-1185">Reference proteome</keyword>
<evidence type="ECO:0000313" key="10">
    <source>
        <dbReference type="Proteomes" id="UP000194236"/>
    </source>
</evidence>
<accession>A0A1Y3BCU0</accession>
<dbReference type="GO" id="GO:0005891">
    <property type="term" value="C:voltage-gated calcium channel complex"/>
    <property type="evidence" value="ECO:0007669"/>
    <property type="project" value="TreeGrafter"/>
</dbReference>
<evidence type="ECO:0000313" key="9">
    <source>
        <dbReference type="EMBL" id="OTF77834.1"/>
    </source>
</evidence>
<dbReference type="EMBL" id="MUJZ01030676">
    <property type="protein sequence ID" value="OTF77834.1"/>
    <property type="molecule type" value="Genomic_DNA"/>
</dbReference>
<comment type="subcellular location">
    <subcellularLocation>
        <location evidence="1">Membrane</location>
        <topology evidence="1">Single-pass type I membrane protein</topology>
    </subcellularLocation>
</comment>
<evidence type="ECO:0000259" key="8">
    <source>
        <dbReference type="Pfam" id="PF08399"/>
    </source>
</evidence>
<keyword evidence="6" id="KW-0472">Membrane</keyword>
<dbReference type="PANTHER" id="PTHR10166:SF37">
    <property type="entry name" value="STOLID, ISOFORM H"/>
    <property type="match status" value="1"/>
</dbReference>
<gene>
    <name evidence="9" type="ORF">BLA29_001886</name>
</gene>
<evidence type="ECO:0000256" key="4">
    <source>
        <dbReference type="ARBA" id="ARBA00022837"/>
    </source>
</evidence>
<keyword evidence="5" id="KW-1133">Transmembrane helix</keyword>
<evidence type="ECO:0000256" key="5">
    <source>
        <dbReference type="ARBA" id="ARBA00022989"/>
    </source>
</evidence>
<keyword evidence="7" id="KW-0325">Glycoprotein</keyword>
<protein>
    <submittedName>
        <fullName evidence="9">Voltage-dependent calcium channel subunit alpha-2/delta-3-like</fullName>
    </submittedName>
</protein>
<evidence type="ECO:0000256" key="3">
    <source>
        <dbReference type="ARBA" id="ARBA00022729"/>
    </source>
</evidence>
<evidence type="ECO:0000256" key="6">
    <source>
        <dbReference type="ARBA" id="ARBA00023136"/>
    </source>
</evidence>
<keyword evidence="4" id="KW-0106">Calcium</keyword>
<dbReference type="InterPro" id="IPR013608">
    <property type="entry name" value="VWA_N"/>
</dbReference>
<dbReference type="InterPro" id="IPR051173">
    <property type="entry name" value="Ca_channel_alpha-2/delta"/>
</dbReference>
<dbReference type="GO" id="GO:0005245">
    <property type="term" value="F:voltage-gated calcium channel activity"/>
    <property type="evidence" value="ECO:0007669"/>
    <property type="project" value="TreeGrafter"/>
</dbReference>
<proteinExistence type="predicted"/>
<reference evidence="9 10" key="1">
    <citation type="submission" date="2017-03" db="EMBL/GenBank/DDBJ databases">
        <title>Genome Survey of Euroglyphus maynei.</title>
        <authorList>
            <person name="Arlian L.G."/>
            <person name="Morgan M.S."/>
            <person name="Rider S.D."/>
        </authorList>
    </citation>
    <scope>NUCLEOTIDE SEQUENCE [LARGE SCALE GENOMIC DNA]</scope>
    <source>
        <strain evidence="9">Arlian Lab</strain>
        <tissue evidence="9">Whole body</tissue>
    </source>
</reference>
<name>A0A1Y3BCU0_EURMA</name>
<evidence type="ECO:0000256" key="7">
    <source>
        <dbReference type="ARBA" id="ARBA00023180"/>
    </source>
</evidence>
<keyword evidence="2" id="KW-0812">Transmembrane</keyword>
<dbReference type="Proteomes" id="UP000194236">
    <property type="component" value="Unassembled WGS sequence"/>
</dbReference>
<organism evidence="9 10">
    <name type="scientific">Euroglyphus maynei</name>
    <name type="common">Mayne's house dust mite</name>
    <dbReference type="NCBI Taxonomy" id="6958"/>
    <lineage>
        <taxon>Eukaryota</taxon>
        <taxon>Metazoa</taxon>
        <taxon>Ecdysozoa</taxon>
        <taxon>Arthropoda</taxon>
        <taxon>Chelicerata</taxon>
        <taxon>Arachnida</taxon>
        <taxon>Acari</taxon>
        <taxon>Acariformes</taxon>
        <taxon>Sarcoptiformes</taxon>
        <taxon>Astigmata</taxon>
        <taxon>Psoroptidia</taxon>
        <taxon>Analgoidea</taxon>
        <taxon>Pyroglyphidae</taxon>
        <taxon>Pyroglyphinae</taxon>
        <taxon>Euroglyphus</taxon>
    </lineage>
</organism>
<evidence type="ECO:0000256" key="1">
    <source>
        <dbReference type="ARBA" id="ARBA00004479"/>
    </source>
</evidence>
<keyword evidence="3" id="KW-0732">Signal</keyword>
<dbReference type="Gene3D" id="3.40.50.410">
    <property type="entry name" value="von Willebrand factor, type A domain"/>
    <property type="match status" value="1"/>
</dbReference>
<dbReference type="PANTHER" id="PTHR10166">
    <property type="entry name" value="VOLTAGE-DEPENDENT CALCIUM CHANNEL SUBUNIT ALPHA-2/DELTA-RELATED"/>
    <property type="match status" value="1"/>
</dbReference>
<dbReference type="OrthoDB" id="10054666at2759"/>
<dbReference type="SUPFAM" id="SSF53300">
    <property type="entry name" value="vWA-like"/>
    <property type="match status" value="1"/>
</dbReference>
<comment type="caution">
    <text evidence="9">The sequence shown here is derived from an EMBL/GenBank/DDBJ whole genome shotgun (WGS) entry which is preliminary data.</text>
</comment>
<dbReference type="InterPro" id="IPR036465">
    <property type="entry name" value="vWFA_dom_sf"/>
</dbReference>
<dbReference type="AlphaFoldDB" id="A0A1Y3BCU0"/>
<dbReference type="Pfam" id="PF08399">
    <property type="entry name" value="VWA_N"/>
    <property type="match status" value="1"/>
</dbReference>
<sequence>MLNIGYEKTCFSKISENFQKHRSEVKQIDASKLMNEMRQELINMFSLKQEAAERIAIETEKLADKYAYQKNSDTVVNYYNVKRIYDDRYGEPNVPDLYNYQSLALSNHPNFEDSKVNLQHSAIHVPINVYEQASDIQNDIQWTESLTETFINNLAYDSSLSWQFFCSGKGFLPFQWKIAGDATTRSPDLYDCRMRQWYIQAAASPKDVVVLLDTSGSMTGLRKNIAQNVVFNILDTLTEDDFVLVLKKKGAQCNQAVMLITDGAPETYEHVFLKYNHNAKIRVFTYVIGREVTQIQEVYWMACNNRGFYAQVANLAEVREQVQQYIPVMSRPIVLSAQRFFTWTPEIQLTDWIWEERGNFEYKFILLLKNSIISIHIVKAVKMKFLKQMQQQSIPILEEEDDVEKKVNETYVTEVIVDEDLPLSAAAASHLHQAANNIMDNADILRLRRSNIEHEMARLPERKKVHY</sequence>
<feature type="domain" description="VWA N-terminal" evidence="8">
    <location>
        <begin position="60"/>
        <end position="172"/>
    </location>
</feature>